<accession>A0ABV8TFX7</accession>
<keyword evidence="3" id="KW-1185">Reference proteome</keyword>
<feature type="compositionally biased region" description="Basic and acidic residues" evidence="1">
    <location>
        <begin position="1"/>
        <end position="10"/>
    </location>
</feature>
<comment type="caution">
    <text evidence="2">The sequence shown here is derived from an EMBL/GenBank/DDBJ whole genome shotgun (WGS) entry which is preliminary data.</text>
</comment>
<proteinExistence type="predicted"/>
<dbReference type="InterPro" id="IPR008634">
    <property type="entry name" value="Gas-vesicle_GvpO"/>
</dbReference>
<dbReference type="EMBL" id="JBHSDP010000015">
    <property type="protein sequence ID" value="MFC4329587.1"/>
    <property type="molecule type" value="Genomic_DNA"/>
</dbReference>
<name>A0ABV8TFX7_9ACTN</name>
<evidence type="ECO:0000256" key="1">
    <source>
        <dbReference type="SAM" id="MobiDB-lite"/>
    </source>
</evidence>
<evidence type="ECO:0000313" key="2">
    <source>
        <dbReference type="EMBL" id="MFC4329587.1"/>
    </source>
</evidence>
<dbReference type="Proteomes" id="UP001595824">
    <property type="component" value="Unassembled WGS sequence"/>
</dbReference>
<sequence length="151" mass="16824">MANTETPKEPEDPEEPEIAAESQEPQEPRKPRGSRTAQKPQRTQKSQQSGSGHHEGHQAPARPRPMEVLREARAQFGELTGLAPESVTSFERTGDGWSLELEVLELARVPDTMSLMASYEVALDPEGQLTGYRRLSRYERGRSDARKSGGR</sequence>
<feature type="region of interest" description="Disordered" evidence="1">
    <location>
        <begin position="1"/>
        <end position="70"/>
    </location>
</feature>
<organism evidence="2 3">
    <name type="scientific">Streptomyces andamanensis</name>
    <dbReference type="NCBI Taxonomy" id="1565035"/>
    <lineage>
        <taxon>Bacteria</taxon>
        <taxon>Bacillati</taxon>
        <taxon>Actinomycetota</taxon>
        <taxon>Actinomycetes</taxon>
        <taxon>Kitasatosporales</taxon>
        <taxon>Streptomycetaceae</taxon>
        <taxon>Streptomyces</taxon>
    </lineage>
</organism>
<protein>
    <submittedName>
        <fullName evidence="2">Gas vesicle protein</fullName>
    </submittedName>
</protein>
<gene>
    <name evidence="2" type="ORF">ACFPC0_17645</name>
</gene>
<dbReference type="Pfam" id="PF05800">
    <property type="entry name" value="GvpO"/>
    <property type="match status" value="1"/>
</dbReference>
<feature type="compositionally biased region" description="Polar residues" evidence="1">
    <location>
        <begin position="35"/>
        <end position="51"/>
    </location>
</feature>
<reference evidence="3" key="1">
    <citation type="journal article" date="2019" name="Int. J. Syst. Evol. Microbiol.">
        <title>The Global Catalogue of Microorganisms (GCM) 10K type strain sequencing project: providing services to taxonomists for standard genome sequencing and annotation.</title>
        <authorList>
            <consortium name="The Broad Institute Genomics Platform"/>
            <consortium name="The Broad Institute Genome Sequencing Center for Infectious Disease"/>
            <person name="Wu L."/>
            <person name="Ma J."/>
        </authorList>
    </citation>
    <scope>NUCLEOTIDE SEQUENCE [LARGE SCALE GENOMIC DNA]</scope>
    <source>
        <strain evidence="3">PCU 347</strain>
    </source>
</reference>
<evidence type="ECO:0000313" key="3">
    <source>
        <dbReference type="Proteomes" id="UP001595824"/>
    </source>
</evidence>
<dbReference type="RefSeq" id="WP_381740117.1">
    <property type="nucleotide sequence ID" value="NZ_JBHSDP010000015.1"/>
</dbReference>